<dbReference type="EMBL" id="BJUZ01000003">
    <property type="protein sequence ID" value="GEK94423.1"/>
    <property type="molecule type" value="Genomic_DNA"/>
</dbReference>
<keyword evidence="2" id="KW-1185">Reference proteome</keyword>
<comment type="caution">
    <text evidence="1">The sequence shown here is derived from an EMBL/GenBank/DDBJ whole genome shotgun (WGS) entry which is preliminary data.</text>
</comment>
<dbReference type="Proteomes" id="UP000321230">
    <property type="component" value="Unassembled WGS sequence"/>
</dbReference>
<name>A0A511B419_9PROT</name>
<evidence type="ECO:0000313" key="2">
    <source>
        <dbReference type="Proteomes" id="UP000321230"/>
    </source>
</evidence>
<sequence>MPDVPTSIPMNIIAPIPCRCHEVQIAQYASQANAHYVDKKHSDVKNTAV</sequence>
<gene>
    <name evidence="1" type="ORF">GWA01_21930</name>
</gene>
<proteinExistence type="predicted"/>
<organism evidence="1 2">
    <name type="scientific">Gluconobacter wancherniae NBRC 103581</name>
    <dbReference type="NCBI Taxonomy" id="656744"/>
    <lineage>
        <taxon>Bacteria</taxon>
        <taxon>Pseudomonadati</taxon>
        <taxon>Pseudomonadota</taxon>
        <taxon>Alphaproteobacteria</taxon>
        <taxon>Acetobacterales</taxon>
        <taxon>Acetobacteraceae</taxon>
        <taxon>Gluconobacter</taxon>
    </lineage>
</organism>
<accession>A0A511B419</accession>
<evidence type="ECO:0000313" key="1">
    <source>
        <dbReference type="EMBL" id="GEK94423.1"/>
    </source>
</evidence>
<reference evidence="1 2" key="1">
    <citation type="submission" date="2019-07" db="EMBL/GenBank/DDBJ databases">
        <title>Whole genome shotgun sequence of Gluconobacter wancherniae NBRC 103581.</title>
        <authorList>
            <person name="Hosoyama A."/>
            <person name="Uohara A."/>
            <person name="Ohji S."/>
            <person name="Ichikawa N."/>
        </authorList>
    </citation>
    <scope>NUCLEOTIDE SEQUENCE [LARGE SCALE GENOMIC DNA]</scope>
    <source>
        <strain evidence="1 2">NBRC 103581</strain>
    </source>
</reference>
<protein>
    <submittedName>
        <fullName evidence="1">Uncharacterized protein</fullName>
    </submittedName>
</protein>
<dbReference type="AlphaFoldDB" id="A0A511B419"/>